<name>Q0G254_9HYPH</name>
<reference evidence="1 2" key="1">
    <citation type="journal article" date="2010" name="J. Bacteriol.">
        <title>Genome sequence of Fulvimarina pelagi HTCC2506T, a Mn(II)-oxidizing alphaproteobacterium possessing an aerobic anoxygenic photosynthetic gene cluster and Xanthorhodopsin.</title>
        <authorList>
            <person name="Kang I."/>
            <person name="Oh H.M."/>
            <person name="Lim S.I."/>
            <person name="Ferriera S."/>
            <person name="Giovannoni S.J."/>
            <person name="Cho J.C."/>
        </authorList>
    </citation>
    <scope>NUCLEOTIDE SEQUENCE [LARGE SCALE GENOMIC DNA]</scope>
    <source>
        <strain evidence="1 2">HTCC2506</strain>
    </source>
</reference>
<dbReference type="STRING" id="217511.GCA_001463845_02179"/>
<evidence type="ECO:0000313" key="2">
    <source>
        <dbReference type="Proteomes" id="UP000004310"/>
    </source>
</evidence>
<keyword evidence="2" id="KW-1185">Reference proteome</keyword>
<dbReference type="RefSeq" id="WP_007065393.1">
    <property type="nucleotide sequence ID" value="NZ_DS022272.1"/>
</dbReference>
<dbReference type="AlphaFoldDB" id="Q0G254"/>
<dbReference type="eggNOG" id="ENOG5031JTI">
    <property type="taxonomic scope" value="Bacteria"/>
</dbReference>
<proteinExistence type="predicted"/>
<gene>
    <name evidence="1" type="ORF">FP2506_01215</name>
</gene>
<evidence type="ECO:0000313" key="1">
    <source>
        <dbReference type="EMBL" id="EAU41344.1"/>
    </source>
</evidence>
<organism evidence="1 2">
    <name type="scientific">Fulvimarina pelagi HTCC2506</name>
    <dbReference type="NCBI Taxonomy" id="314231"/>
    <lineage>
        <taxon>Bacteria</taxon>
        <taxon>Pseudomonadati</taxon>
        <taxon>Pseudomonadota</taxon>
        <taxon>Alphaproteobacteria</taxon>
        <taxon>Hyphomicrobiales</taxon>
        <taxon>Aurantimonadaceae</taxon>
        <taxon>Fulvimarina</taxon>
    </lineage>
</organism>
<sequence length="171" mass="19566">MSTVATKPVHASTDFDRLLKLIGELNYTWTNTESLLVHLIAGMVGTDKETATLIFLTLGTSRSRIALVERLAKMGRLTPERRDEILDIMKTLTKCQKVRNHYNHCLYAFGDDSLPKMTINLRIAESKDSIRLDGYRKLDRRAIEEFEQALTEIRTSNRALWNVIRVNAFPA</sequence>
<dbReference type="EMBL" id="AATP01000003">
    <property type="protein sequence ID" value="EAU41344.1"/>
    <property type="molecule type" value="Genomic_DNA"/>
</dbReference>
<accession>Q0G254</accession>
<dbReference type="Proteomes" id="UP000004310">
    <property type="component" value="Unassembled WGS sequence"/>
</dbReference>
<protein>
    <submittedName>
        <fullName evidence="1">Uncharacterized protein</fullName>
    </submittedName>
</protein>
<dbReference type="HOGENOM" id="CLU_118105_0_0_5"/>
<comment type="caution">
    <text evidence="1">The sequence shown here is derived from an EMBL/GenBank/DDBJ whole genome shotgun (WGS) entry which is preliminary data.</text>
</comment>